<dbReference type="Pfam" id="PF00294">
    <property type="entry name" value="PfkB"/>
    <property type="match status" value="1"/>
</dbReference>
<keyword evidence="4 7" id="KW-0418">Kinase</keyword>
<evidence type="ECO:0000313" key="8">
    <source>
        <dbReference type="Proteomes" id="UP000759246"/>
    </source>
</evidence>
<protein>
    <submittedName>
        <fullName evidence="7">Carbohydrate kinase</fullName>
    </submittedName>
</protein>
<dbReference type="Proteomes" id="UP000759246">
    <property type="component" value="Unassembled WGS sequence"/>
</dbReference>
<comment type="caution">
    <text evidence="7">The sequence shown here is derived from an EMBL/GenBank/DDBJ whole genome shotgun (WGS) entry which is preliminary data.</text>
</comment>
<dbReference type="InterPro" id="IPR050306">
    <property type="entry name" value="PfkB_Carbo_kinase"/>
</dbReference>
<dbReference type="Gene3D" id="3.40.1190.20">
    <property type="match status" value="1"/>
</dbReference>
<comment type="similarity">
    <text evidence="1">Belongs to the carbohydrate kinase PfkB family.</text>
</comment>
<reference evidence="7" key="1">
    <citation type="submission" date="2020-04" db="EMBL/GenBank/DDBJ databases">
        <title>Deep metagenomics examines the oral microbiome during advanced dental caries in children, revealing novel taxa and co-occurrences with host molecules.</title>
        <authorList>
            <person name="Baker J.L."/>
            <person name="Morton J.T."/>
            <person name="Dinis M."/>
            <person name="Alvarez R."/>
            <person name="Tran N.C."/>
            <person name="Knight R."/>
            <person name="Edlund A."/>
        </authorList>
    </citation>
    <scope>NUCLEOTIDE SEQUENCE</scope>
    <source>
        <strain evidence="7">JCVI_30_bin.13</strain>
    </source>
</reference>
<dbReference type="PROSITE" id="PS00584">
    <property type="entry name" value="PFKB_KINASES_2"/>
    <property type="match status" value="1"/>
</dbReference>
<keyword evidence="3" id="KW-0547">Nucleotide-binding</keyword>
<dbReference type="PANTHER" id="PTHR43085:SF1">
    <property type="entry name" value="PSEUDOURIDINE KINASE-RELATED"/>
    <property type="match status" value="1"/>
</dbReference>
<evidence type="ECO:0000256" key="5">
    <source>
        <dbReference type="ARBA" id="ARBA00022840"/>
    </source>
</evidence>
<keyword evidence="2" id="KW-0808">Transferase</keyword>
<evidence type="ECO:0000313" key="7">
    <source>
        <dbReference type="EMBL" id="MBF0966284.1"/>
    </source>
</evidence>
<dbReference type="CDD" id="cd01167">
    <property type="entry name" value="bac_FRK"/>
    <property type="match status" value="1"/>
</dbReference>
<dbReference type="AlphaFoldDB" id="A0A929RQ95"/>
<gene>
    <name evidence="7" type="ORF">HXK09_03815</name>
</gene>
<dbReference type="GO" id="GO:0016301">
    <property type="term" value="F:kinase activity"/>
    <property type="evidence" value="ECO:0007669"/>
    <property type="project" value="UniProtKB-KW"/>
</dbReference>
<evidence type="ECO:0000256" key="1">
    <source>
        <dbReference type="ARBA" id="ARBA00010688"/>
    </source>
</evidence>
<keyword evidence="5" id="KW-0067">ATP-binding</keyword>
<dbReference type="PROSITE" id="PS00583">
    <property type="entry name" value="PFKB_KINASES_1"/>
    <property type="match status" value="1"/>
</dbReference>
<sequence length="311" mass="32743">MTQMSHPHVLAIGEALIDVVITHDQPDSPIEIPGGSPANVALTLGRLGRPVELATWIGRDERGRLIDFHLSDSGVHITDASRGATHTSTALARLDEHGAASYIFDLEWAPTGPIDVPDTAQIIEAGSISAIIEPGASAVLDALTRGREHALVCFDPNARPSIMGDPEATLVSIERFIALSDVVKVSDEDIEWLTGGAPVDDVVERWLRLGPSLIVVTCGKHGSLVATSSGVRFTKMPGDVAVVDTVGAGDSFMGGMIDALWGMGLRGAGAREALRALPEEQVRAVIDRASAVSDVTVSRKGANPPWAHELA</sequence>
<feature type="domain" description="Carbohydrate kinase PfkB" evidence="6">
    <location>
        <begin position="8"/>
        <end position="305"/>
    </location>
</feature>
<dbReference type="GO" id="GO:0005524">
    <property type="term" value="F:ATP binding"/>
    <property type="evidence" value="ECO:0007669"/>
    <property type="project" value="UniProtKB-KW"/>
</dbReference>
<accession>A0A929RQ95</accession>
<dbReference type="InterPro" id="IPR011611">
    <property type="entry name" value="PfkB_dom"/>
</dbReference>
<evidence type="ECO:0000259" key="6">
    <source>
        <dbReference type="Pfam" id="PF00294"/>
    </source>
</evidence>
<dbReference type="InterPro" id="IPR002173">
    <property type="entry name" value="Carboh/pur_kinase_PfkB_CS"/>
</dbReference>
<dbReference type="InterPro" id="IPR029056">
    <property type="entry name" value="Ribokinase-like"/>
</dbReference>
<organism evidence="7 8">
    <name type="scientific">Actinomyces bouchesdurhonensis</name>
    <dbReference type="NCBI Taxonomy" id="1852361"/>
    <lineage>
        <taxon>Bacteria</taxon>
        <taxon>Bacillati</taxon>
        <taxon>Actinomycetota</taxon>
        <taxon>Actinomycetes</taxon>
        <taxon>Actinomycetales</taxon>
        <taxon>Actinomycetaceae</taxon>
        <taxon>Actinomyces</taxon>
    </lineage>
</organism>
<dbReference type="SUPFAM" id="SSF53613">
    <property type="entry name" value="Ribokinase-like"/>
    <property type="match status" value="1"/>
</dbReference>
<evidence type="ECO:0000256" key="3">
    <source>
        <dbReference type="ARBA" id="ARBA00022741"/>
    </source>
</evidence>
<name>A0A929RQ95_9ACTO</name>
<dbReference type="PANTHER" id="PTHR43085">
    <property type="entry name" value="HEXOKINASE FAMILY MEMBER"/>
    <property type="match status" value="1"/>
</dbReference>
<proteinExistence type="inferred from homology"/>
<evidence type="ECO:0000256" key="2">
    <source>
        <dbReference type="ARBA" id="ARBA00022679"/>
    </source>
</evidence>
<evidence type="ECO:0000256" key="4">
    <source>
        <dbReference type="ARBA" id="ARBA00022777"/>
    </source>
</evidence>
<dbReference type="EMBL" id="JABZGF010000078">
    <property type="protein sequence ID" value="MBF0966284.1"/>
    <property type="molecule type" value="Genomic_DNA"/>
</dbReference>